<evidence type="ECO:0000256" key="1">
    <source>
        <dbReference type="ARBA" id="ARBA00022612"/>
    </source>
</evidence>
<keyword evidence="1" id="KW-1188">Viral release from host cell</keyword>
<dbReference type="PANTHER" id="PTHR37813:SF1">
    <property type="entry name" value="FELS-2 PROPHAGE PROTEIN"/>
    <property type="match status" value="1"/>
</dbReference>
<sequence>VKQNKTFKNTKKNIETARNSVGGLSDGLKNTQTTLNGLSDGINGANTNIKKLTINIKNYNKQVKQSEETTKSFRKGLTDLALSKLSFDGLKAGMNLYASFSDQMVRVKGLTRANEEDYQKLTAAAKKYGAQTSFSTSQVGEAFVELAQKGYDTNKIIATTPGILGLAETSSLGLAETTKILTGAMNAYGAKAEESLKYADIIAKAQATASVTTQSLGDAFSYSATRAATLGYNINQLSSWVMALGDAQIEGSSAGTGINSAFSDIINKSDKIKRLGVNVYDPITKKLRSLEDISLDLSKATAKMTEERKNATLAEIFGEQSIRVMSVMMQGGAEKSKLYQKALQDSAGTSSEFSKIMNSDMGGAFRSLESATEGLVIALIETLKPAIMGITNVLTAVINGLNWAIDLVNKSDWLQSLTAGLMGAALAGKILTGVFWALGISNPIGWIVTAIGGAIAAITLLEKKFQVFTKMGNWIKDLFGFGDSEESTNKKDNKELSKAKSLNIPKHARGTSFAPGGITLVGEEGPELVQMPRGAKVFTADKTKQILSMSKIDSQINNDFSKNFNYSSIKNNNKVDNFYNNGNENYLYTTNNRNSVNESYLYNTDNRNSIDKFYSTKNSNTEEINQFKYEISKNSSTYKNDLGNKEEKNINIEGDKIEIHFNGEINNFEDIKEQLEKWFDKRERKKNENLRFALGGTTL</sequence>
<keyword evidence="2" id="KW-0175">Coiled coil</keyword>
<feature type="transmembrane region" description="Helical" evidence="3">
    <location>
        <begin position="386"/>
        <end position="405"/>
    </location>
</feature>
<keyword evidence="3" id="KW-0472">Membrane</keyword>
<evidence type="ECO:0000313" key="5">
    <source>
        <dbReference type="EMBL" id="MBM6875757.1"/>
    </source>
</evidence>
<evidence type="ECO:0000256" key="3">
    <source>
        <dbReference type="SAM" id="Phobius"/>
    </source>
</evidence>
<keyword evidence="3" id="KW-0812">Transmembrane</keyword>
<feature type="non-terminal residue" evidence="5">
    <location>
        <position position="1"/>
    </location>
</feature>
<keyword evidence="6" id="KW-1185">Reference proteome</keyword>
<dbReference type="RefSeq" id="WP_204716485.1">
    <property type="nucleotide sequence ID" value="NZ_JACJLT010000095.1"/>
</dbReference>
<feature type="domain" description="Phage tail tape measure protein" evidence="4">
    <location>
        <begin position="123"/>
        <end position="318"/>
    </location>
</feature>
<feature type="coiled-coil region" evidence="2">
    <location>
        <begin position="42"/>
        <end position="69"/>
    </location>
</feature>
<accession>A0ABS2G595</accession>
<dbReference type="EMBL" id="JACJLT010000095">
    <property type="protein sequence ID" value="MBM6875757.1"/>
    <property type="molecule type" value="Genomic_DNA"/>
</dbReference>
<reference evidence="5 6" key="1">
    <citation type="journal article" date="2021" name="Sci. Rep.">
        <title>The distribution of antibiotic resistance genes in chicken gut microbiota commensals.</title>
        <authorList>
            <person name="Juricova H."/>
            <person name="Matiasovicova J."/>
            <person name="Kubasova T."/>
            <person name="Cejkova D."/>
            <person name="Rychlik I."/>
        </authorList>
    </citation>
    <scope>NUCLEOTIDE SEQUENCE [LARGE SCALE GENOMIC DNA]</scope>
    <source>
        <strain evidence="5 6">An425</strain>
    </source>
</reference>
<dbReference type="Pfam" id="PF10145">
    <property type="entry name" value="PhageMin_Tail"/>
    <property type="match status" value="1"/>
</dbReference>
<keyword evidence="3" id="KW-1133">Transmembrane helix</keyword>
<organism evidence="5 6">
    <name type="scientific">Fusobacterium mortiferum</name>
    <dbReference type="NCBI Taxonomy" id="850"/>
    <lineage>
        <taxon>Bacteria</taxon>
        <taxon>Fusobacteriati</taxon>
        <taxon>Fusobacteriota</taxon>
        <taxon>Fusobacteriia</taxon>
        <taxon>Fusobacteriales</taxon>
        <taxon>Fusobacteriaceae</taxon>
        <taxon>Fusobacterium</taxon>
    </lineage>
</organism>
<protein>
    <submittedName>
        <fullName evidence="5">Phage tail tape measure protein</fullName>
    </submittedName>
</protein>
<evidence type="ECO:0000313" key="6">
    <source>
        <dbReference type="Proteomes" id="UP000728968"/>
    </source>
</evidence>
<feature type="transmembrane region" description="Helical" evidence="3">
    <location>
        <begin position="417"/>
        <end position="438"/>
    </location>
</feature>
<proteinExistence type="predicted"/>
<dbReference type="NCBIfam" id="TIGR01760">
    <property type="entry name" value="tape_meas_TP901"/>
    <property type="match status" value="1"/>
</dbReference>
<dbReference type="Proteomes" id="UP000728968">
    <property type="component" value="Unassembled WGS sequence"/>
</dbReference>
<dbReference type="PANTHER" id="PTHR37813">
    <property type="entry name" value="FELS-2 PROPHAGE PROTEIN"/>
    <property type="match status" value="1"/>
</dbReference>
<feature type="transmembrane region" description="Helical" evidence="3">
    <location>
        <begin position="444"/>
        <end position="461"/>
    </location>
</feature>
<dbReference type="InterPro" id="IPR010090">
    <property type="entry name" value="Phage_tape_meas"/>
</dbReference>
<name>A0ABS2G595_FUSMR</name>
<evidence type="ECO:0000259" key="4">
    <source>
        <dbReference type="Pfam" id="PF10145"/>
    </source>
</evidence>
<gene>
    <name evidence="5" type="ORF">H6A04_08865</name>
</gene>
<comment type="caution">
    <text evidence="5">The sequence shown here is derived from an EMBL/GenBank/DDBJ whole genome shotgun (WGS) entry which is preliminary data.</text>
</comment>
<evidence type="ECO:0000256" key="2">
    <source>
        <dbReference type="SAM" id="Coils"/>
    </source>
</evidence>